<dbReference type="PANTHER" id="PTHR45765">
    <property type="entry name" value="METHIONINE--TRNA LIGASE"/>
    <property type="match status" value="1"/>
</dbReference>
<evidence type="ECO:0000256" key="11">
    <source>
        <dbReference type="HAMAP-Rule" id="MF_00098"/>
    </source>
</evidence>
<keyword evidence="9 11" id="KW-0648">Protein biosynthesis</keyword>
<evidence type="ECO:0000256" key="1">
    <source>
        <dbReference type="ARBA" id="ARBA00004496"/>
    </source>
</evidence>
<dbReference type="InterPro" id="IPR023458">
    <property type="entry name" value="Met-tRNA_ligase_1"/>
</dbReference>
<evidence type="ECO:0000256" key="6">
    <source>
        <dbReference type="ARBA" id="ARBA00022833"/>
    </source>
</evidence>
<feature type="region of interest" description="Disordered" evidence="13">
    <location>
        <begin position="545"/>
        <end position="570"/>
    </location>
</feature>
<feature type="short sequence motif" description="'HIGH' region" evidence="11">
    <location>
        <begin position="13"/>
        <end position="23"/>
    </location>
</feature>
<evidence type="ECO:0000256" key="9">
    <source>
        <dbReference type="ARBA" id="ARBA00022917"/>
    </source>
</evidence>
<feature type="binding site" evidence="11">
    <location>
        <position position="160"/>
    </location>
    <ligand>
        <name>Zn(2+)</name>
        <dbReference type="ChEBI" id="CHEBI:29105"/>
    </ligand>
</feature>
<keyword evidence="5 11" id="KW-0547">Nucleotide-binding</keyword>
<keyword evidence="10 11" id="KW-0030">Aminoacyl-tRNA synthetase</keyword>
<evidence type="ECO:0000259" key="14">
    <source>
        <dbReference type="PROSITE" id="PS50886"/>
    </source>
</evidence>
<evidence type="ECO:0000256" key="7">
    <source>
        <dbReference type="ARBA" id="ARBA00022840"/>
    </source>
</evidence>
<dbReference type="NCBIfam" id="TIGR00398">
    <property type="entry name" value="metG"/>
    <property type="match status" value="1"/>
</dbReference>
<evidence type="ECO:0000256" key="4">
    <source>
        <dbReference type="ARBA" id="ARBA00022723"/>
    </source>
</evidence>
<keyword evidence="2 11" id="KW-0963">Cytoplasm</keyword>
<feature type="binding site" evidence="11">
    <location>
        <position position="144"/>
    </location>
    <ligand>
        <name>Zn(2+)</name>
        <dbReference type="ChEBI" id="CHEBI:29105"/>
    </ligand>
</feature>
<dbReference type="CDD" id="cd00814">
    <property type="entry name" value="MetRS_core"/>
    <property type="match status" value="1"/>
</dbReference>
<evidence type="ECO:0000256" key="12">
    <source>
        <dbReference type="PROSITE-ProRule" id="PRU00209"/>
    </source>
</evidence>
<keyword evidence="6 11" id="KW-0862">Zinc</keyword>
<evidence type="ECO:0000256" key="8">
    <source>
        <dbReference type="ARBA" id="ARBA00022884"/>
    </source>
</evidence>
<proteinExistence type="inferred from homology"/>
<sequence length="686" mass="76204">MSQRKILITSALPYANGPIHLGHLLEYIQTDIWSRFQKARGHECYYVCADDAHGTPIMLKAQQQGISPEQMIAQTKIEHEADFAGFAIGFDNYYSTHSDENREFASLIYQRLDKAGHIKRKTISQLYDPQKNMFLPDRFVKGDCPKCGALDQNGDSCDVCGATYSPTDVKNPRSVVSGATPVLKDSEHYFFDLPAFSQMLQDWTRSGALQEEMANKLQEWFTDGLQMWDISRDAPYFGFEIPGAPGKFFYVWLDAPIGYLASFKNYCDNNSVDFDSFWQPDSAAEVYHFIGKDIIYFHSLFWPAMLEGAGFRKPNAVFAHGFVTVNGAKMSKSRGTFIKARTYLDNLNPEYLRYYFASKLTSGITDLDLNLDDFTQKVNADLVGKVVNIASRCAGFITKRFDGKLAAELAEPALLQDFIAAGDSIAESFEKREFAKAIRDIMALADRANQYIDNKAPWVLVKDDSRQQEAHAVCSMGLNLFRVLMHYLKPVLPVMAAEVEAFLNTELSWQNYQQPLLNHAINPFKALMQRVDPLKVAAMVEASTDNLQPTTQTSAPAKAEDTKPAVKPAAAGREPLSDTISIDDFAKIDLRVAKIVSASAVEGADKLVQLQLDIGEGEIRQVFAGIKAAYTPDDLIGRSTVMVANLAPRKMRFGMSEGMVLAAGPGGSDIFILSPDEGATPGMRVK</sequence>
<keyword evidence="16" id="KW-1185">Reference proteome</keyword>
<dbReference type="InterPro" id="IPR004495">
    <property type="entry name" value="Met-tRNA-synth_bsu_C"/>
</dbReference>
<dbReference type="InterPro" id="IPR041872">
    <property type="entry name" value="Anticodon_Met"/>
</dbReference>
<dbReference type="Pfam" id="PF01588">
    <property type="entry name" value="tRNA_bind"/>
    <property type="match status" value="1"/>
</dbReference>
<comment type="subunit">
    <text evidence="11">Homodimer.</text>
</comment>
<keyword evidence="4 11" id="KW-0479">Metal-binding</keyword>
<keyword evidence="3 11" id="KW-0436">Ligase</keyword>
<dbReference type="Proteomes" id="UP000704611">
    <property type="component" value="Unassembled WGS sequence"/>
</dbReference>
<dbReference type="RefSeq" id="WP_217669731.1">
    <property type="nucleotide sequence ID" value="NZ_JAHRID010000005.1"/>
</dbReference>
<feature type="compositionally biased region" description="Polar residues" evidence="13">
    <location>
        <begin position="545"/>
        <end position="555"/>
    </location>
</feature>
<dbReference type="InterPro" id="IPR014758">
    <property type="entry name" value="Met-tRNA_synth"/>
</dbReference>
<dbReference type="EMBL" id="JAHRID010000005">
    <property type="protein sequence ID" value="MBV2129954.1"/>
    <property type="molecule type" value="Genomic_DNA"/>
</dbReference>
<reference evidence="15 16" key="1">
    <citation type="submission" date="2021-06" db="EMBL/GenBank/DDBJ databases">
        <title>Rheinheimera indica sp. nov., isolated from deep-sea sediment.</title>
        <authorList>
            <person name="Wang Z."/>
            <person name="Zhang X.-Y."/>
        </authorList>
    </citation>
    <scope>NUCLEOTIDE SEQUENCE [LARGE SCALE GENOMIC DNA]</scope>
    <source>
        <strain evidence="15 16">SM2107</strain>
    </source>
</reference>
<evidence type="ECO:0000256" key="10">
    <source>
        <dbReference type="ARBA" id="ARBA00023146"/>
    </source>
</evidence>
<evidence type="ECO:0000256" key="5">
    <source>
        <dbReference type="ARBA" id="ARBA00022741"/>
    </source>
</evidence>
<dbReference type="Pfam" id="PF09334">
    <property type="entry name" value="tRNA-synt_1g"/>
    <property type="match status" value="1"/>
</dbReference>
<evidence type="ECO:0000313" key="16">
    <source>
        <dbReference type="Proteomes" id="UP000704611"/>
    </source>
</evidence>
<feature type="binding site" evidence="11">
    <location>
        <position position="147"/>
    </location>
    <ligand>
        <name>Zn(2+)</name>
        <dbReference type="ChEBI" id="CHEBI:29105"/>
    </ligand>
</feature>
<dbReference type="InterPro" id="IPR001412">
    <property type="entry name" value="aa-tRNA-synth_I_CS"/>
</dbReference>
<dbReference type="CDD" id="cd02800">
    <property type="entry name" value="tRNA_bind_EcMetRS_like"/>
    <property type="match status" value="1"/>
</dbReference>
<dbReference type="HAMAP" id="MF_00098">
    <property type="entry name" value="Met_tRNA_synth_type1"/>
    <property type="match status" value="1"/>
</dbReference>
<dbReference type="PROSITE" id="PS50886">
    <property type="entry name" value="TRBD"/>
    <property type="match status" value="1"/>
</dbReference>
<evidence type="ECO:0000256" key="3">
    <source>
        <dbReference type="ARBA" id="ARBA00022598"/>
    </source>
</evidence>
<dbReference type="PANTHER" id="PTHR45765:SF1">
    <property type="entry name" value="METHIONINE--TRNA LIGASE, CYTOPLASMIC"/>
    <property type="match status" value="1"/>
</dbReference>
<dbReference type="CDD" id="cd07957">
    <property type="entry name" value="Anticodon_Ia_Met"/>
    <property type="match status" value="1"/>
</dbReference>
<comment type="similarity">
    <text evidence="11">Belongs to the class-I aminoacyl-tRNA synthetase family. MetG type 1 subfamily.</text>
</comment>
<comment type="cofactor">
    <cofactor evidence="11">
        <name>Zn(2+)</name>
        <dbReference type="ChEBI" id="CHEBI:29105"/>
    </cofactor>
    <text evidence="11">Binds 1 zinc ion per subunit.</text>
</comment>
<keyword evidence="11 12" id="KW-0820">tRNA-binding</keyword>
<feature type="binding site" evidence="11">
    <location>
        <position position="332"/>
    </location>
    <ligand>
        <name>ATP</name>
        <dbReference type="ChEBI" id="CHEBI:30616"/>
    </ligand>
</feature>
<dbReference type="InterPro" id="IPR033911">
    <property type="entry name" value="MetRS_core"/>
</dbReference>
<feature type="short sequence motif" description="'KMSKS' region" evidence="11">
    <location>
        <begin position="329"/>
        <end position="333"/>
    </location>
</feature>
<feature type="domain" description="TRNA-binding" evidence="14">
    <location>
        <begin position="584"/>
        <end position="686"/>
    </location>
</feature>
<dbReference type="Pfam" id="PF19303">
    <property type="entry name" value="Anticodon_3"/>
    <property type="match status" value="1"/>
</dbReference>
<name>A0ABS6MMA2_9GAMM</name>
<comment type="caution">
    <text evidence="15">The sequence shown here is derived from an EMBL/GenBank/DDBJ whole genome shotgun (WGS) entry which is preliminary data.</text>
</comment>
<dbReference type="InterPro" id="IPR015413">
    <property type="entry name" value="Methionyl/Leucyl_tRNA_Synth"/>
</dbReference>
<dbReference type="EC" id="6.1.1.10" evidence="11"/>
<keyword evidence="7 11" id="KW-0067">ATP-binding</keyword>
<evidence type="ECO:0000256" key="2">
    <source>
        <dbReference type="ARBA" id="ARBA00022490"/>
    </source>
</evidence>
<dbReference type="InterPro" id="IPR002547">
    <property type="entry name" value="tRNA-bd_dom"/>
</dbReference>
<comment type="subcellular location">
    <subcellularLocation>
        <location evidence="1 11">Cytoplasm</location>
    </subcellularLocation>
</comment>
<gene>
    <name evidence="11 15" type="primary">metG</name>
    <name evidence="15" type="ORF">KQY15_12740</name>
</gene>
<keyword evidence="8 11" id="KW-0694">RNA-binding</keyword>
<dbReference type="NCBIfam" id="NF001100">
    <property type="entry name" value="PRK00133.1"/>
    <property type="match status" value="1"/>
</dbReference>
<evidence type="ECO:0000256" key="13">
    <source>
        <dbReference type="SAM" id="MobiDB-lite"/>
    </source>
</evidence>
<accession>A0ABS6MMA2</accession>
<evidence type="ECO:0000313" key="15">
    <source>
        <dbReference type="EMBL" id="MBV2129954.1"/>
    </source>
</evidence>
<organism evidence="15 16">
    <name type="scientific">Arsukibacterium indicum</name>
    <dbReference type="NCBI Taxonomy" id="2848612"/>
    <lineage>
        <taxon>Bacteria</taxon>
        <taxon>Pseudomonadati</taxon>
        <taxon>Pseudomonadota</taxon>
        <taxon>Gammaproteobacteria</taxon>
        <taxon>Chromatiales</taxon>
        <taxon>Chromatiaceae</taxon>
        <taxon>Arsukibacterium</taxon>
    </lineage>
</organism>
<protein>
    <recommendedName>
        <fullName evidence="11">Methionine--tRNA ligase</fullName>
        <ecNumber evidence="11">6.1.1.10</ecNumber>
    </recommendedName>
    <alternativeName>
        <fullName evidence="11">Methionyl-tRNA synthetase</fullName>
        <shortName evidence="11">MetRS</shortName>
    </alternativeName>
</protein>
<dbReference type="PROSITE" id="PS00178">
    <property type="entry name" value="AA_TRNA_LIGASE_I"/>
    <property type="match status" value="1"/>
</dbReference>
<feature type="binding site" evidence="11">
    <location>
        <position position="157"/>
    </location>
    <ligand>
        <name>Zn(2+)</name>
        <dbReference type="ChEBI" id="CHEBI:29105"/>
    </ligand>
</feature>
<dbReference type="GO" id="GO:0004825">
    <property type="term" value="F:methionine-tRNA ligase activity"/>
    <property type="evidence" value="ECO:0007669"/>
    <property type="project" value="UniProtKB-EC"/>
</dbReference>
<comment type="function">
    <text evidence="11">Is required not only for elongation of protein synthesis but also for the initiation of all mRNA translation through initiator tRNA(fMet) aminoacylation.</text>
</comment>
<comment type="catalytic activity">
    <reaction evidence="11">
        <text>tRNA(Met) + L-methionine + ATP = L-methionyl-tRNA(Met) + AMP + diphosphate</text>
        <dbReference type="Rhea" id="RHEA:13481"/>
        <dbReference type="Rhea" id="RHEA-COMP:9667"/>
        <dbReference type="Rhea" id="RHEA-COMP:9698"/>
        <dbReference type="ChEBI" id="CHEBI:30616"/>
        <dbReference type="ChEBI" id="CHEBI:33019"/>
        <dbReference type="ChEBI" id="CHEBI:57844"/>
        <dbReference type="ChEBI" id="CHEBI:78442"/>
        <dbReference type="ChEBI" id="CHEBI:78530"/>
        <dbReference type="ChEBI" id="CHEBI:456215"/>
        <dbReference type="EC" id="6.1.1.10"/>
    </reaction>
</comment>
<dbReference type="NCBIfam" id="TIGR00399">
    <property type="entry name" value="metG_C_term"/>
    <property type="match status" value="1"/>
</dbReference>